<organism evidence="6 7">
    <name type="scientific">Reichenbachiella agariperforans</name>
    <dbReference type="NCBI Taxonomy" id="156994"/>
    <lineage>
        <taxon>Bacteria</taxon>
        <taxon>Pseudomonadati</taxon>
        <taxon>Bacteroidota</taxon>
        <taxon>Cytophagia</taxon>
        <taxon>Cytophagales</taxon>
        <taxon>Reichenbachiellaceae</taxon>
        <taxon>Reichenbachiella</taxon>
    </lineage>
</organism>
<dbReference type="GO" id="GO:0009403">
    <property type="term" value="P:toxin biosynthetic process"/>
    <property type="evidence" value="ECO:0007669"/>
    <property type="project" value="InterPro"/>
</dbReference>
<evidence type="ECO:0000256" key="4">
    <source>
        <dbReference type="ARBA" id="ARBA00023136"/>
    </source>
</evidence>
<dbReference type="Proteomes" id="UP000184474">
    <property type="component" value="Unassembled WGS sequence"/>
</dbReference>
<evidence type="ECO:0000313" key="6">
    <source>
        <dbReference type="EMBL" id="SHK61275.1"/>
    </source>
</evidence>
<dbReference type="Pfam" id="PF02674">
    <property type="entry name" value="Colicin_V"/>
    <property type="match status" value="1"/>
</dbReference>
<dbReference type="GO" id="GO:0016020">
    <property type="term" value="C:membrane"/>
    <property type="evidence" value="ECO:0007669"/>
    <property type="project" value="UniProtKB-SubCell"/>
</dbReference>
<name>A0A1M6TW60_REIAG</name>
<feature type="transmembrane region" description="Helical" evidence="5">
    <location>
        <begin position="103"/>
        <end position="122"/>
    </location>
</feature>
<evidence type="ECO:0000256" key="2">
    <source>
        <dbReference type="ARBA" id="ARBA00022692"/>
    </source>
</evidence>
<evidence type="ECO:0000313" key="7">
    <source>
        <dbReference type="Proteomes" id="UP000184474"/>
    </source>
</evidence>
<feature type="transmembrane region" description="Helical" evidence="5">
    <location>
        <begin position="62"/>
        <end position="82"/>
    </location>
</feature>
<dbReference type="AlphaFoldDB" id="A0A1M6TW60"/>
<dbReference type="EMBL" id="FRAA01000006">
    <property type="protein sequence ID" value="SHK61275.1"/>
    <property type="molecule type" value="Genomic_DNA"/>
</dbReference>
<reference evidence="7" key="1">
    <citation type="submission" date="2016-11" db="EMBL/GenBank/DDBJ databases">
        <authorList>
            <person name="Varghese N."/>
            <person name="Submissions S."/>
        </authorList>
    </citation>
    <scope>NUCLEOTIDE SEQUENCE [LARGE SCALE GENOMIC DNA]</scope>
    <source>
        <strain evidence="7">DSM 26134</strain>
    </source>
</reference>
<keyword evidence="7" id="KW-1185">Reference proteome</keyword>
<keyword evidence="4 5" id="KW-0472">Membrane</keyword>
<proteinExistence type="predicted"/>
<feature type="transmembrane region" description="Helical" evidence="5">
    <location>
        <begin position="142"/>
        <end position="162"/>
    </location>
</feature>
<evidence type="ECO:0000256" key="5">
    <source>
        <dbReference type="SAM" id="Phobius"/>
    </source>
</evidence>
<evidence type="ECO:0000256" key="3">
    <source>
        <dbReference type="ARBA" id="ARBA00022989"/>
    </source>
</evidence>
<keyword evidence="3 5" id="KW-1133">Transmembrane helix</keyword>
<protein>
    <submittedName>
        <fullName evidence="6">Membrane protein required for colicin V production</fullName>
    </submittedName>
</protein>
<accession>A0A1M6TW60</accession>
<dbReference type="InterPro" id="IPR003825">
    <property type="entry name" value="Colicin-V_CvpA"/>
</dbReference>
<dbReference type="PANTHER" id="PTHR37306:SF1">
    <property type="entry name" value="COLICIN V PRODUCTION PROTEIN"/>
    <property type="match status" value="1"/>
</dbReference>
<gene>
    <name evidence="6" type="ORF">SAMN04488028_106210</name>
</gene>
<sequence length="179" mass="20034">MNVIDIVILVFLLIGAVTGFRKGLLMEIISIGAFFLAIILGIKLLDWGIMVLADYIEGYDNLLPIIAFTIIFVAIIVSLHLLGKALKKILDLTLLGSLDDIAGSLLGILKWGLFISIFFWIFDSFGGTIDEERTETSFLYQPIASLAPTLFDLFSGLFPYFMEFFDHSKEMLNQQEVNV</sequence>
<comment type="subcellular location">
    <subcellularLocation>
        <location evidence="1">Membrane</location>
        <topology evidence="1">Multi-pass membrane protein</topology>
    </subcellularLocation>
</comment>
<feature type="transmembrane region" description="Helical" evidence="5">
    <location>
        <begin position="6"/>
        <end position="24"/>
    </location>
</feature>
<feature type="transmembrane region" description="Helical" evidence="5">
    <location>
        <begin position="31"/>
        <end position="56"/>
    </location>
</feature>
<dbReference type="RefSeq" id="WP_073124003.1">
    <property type="nucleotide sequence ID" value="NZ_FRAA01000006.1"/>
</dbReference>
<dbReference type="STRING" id="156994.SAMN04488028_106210"/>
<evidence type="ECO:0000256" key="1">
    <source>
        <dbReference type="ARBA" id="ARBA00004141"/>
    </source>
</evidence>
<keyword evidence="2 5" id="KW-0812">Transmembrane</keyword>
<dbReference type="PANTHER" id="PTHR37306">
    <property type="entry name" value="COLICIN V PRODUCTION PROTEIN"/>
    <property type="match status" value="1"/>
</dbReference>